<keyword evidence="2" id="KW-1185">Reference proteome</keyword>
<evidence type="ECO:0000313" key="1">
    <source>
        <dbReference type="EMBL" id="OUD15655.1"/>
    </source>
</evidence>
<gene>
    <name evidence="1" type="ORF">TPSD3_03810</name>
</gene>
<reference evidence="1 2" key="1">
    <citation type="submission" date="2016-12" db="EMBL/GenBank/DDBJ databases">
        <title>Thioflexothrix psekupsii D3 genome sequencing and assembly.</title>
        <authorList>
            <person name="Fomenkov A."/>
            <person name="Vincze T."/>
            <person name="Grabovich M."/>
            <person name="Anton B.P."/>
            <person name="Dubinina G."/>
            <person name="Orlova M."/>
            <person name="Belousova E."/>
            <person name="Roberts R.J."/>
        </authorList>
    </citation>
    <scope>NUCLEOTIDE SEQUENCE [LARGE SCALE GENOMIC DNA]</scope>
    <source>
        <strain evidence="1">D3</strain>
    </source>
</reference>
<dbReference type="Proteomes" id="UP000194798">
    <property type="component" value="Unassembled WGS sequence"/>
</dbReference>
<name>A0A251XCL6_9GAMM</name>
<proteinExistence type="predicted"/>
<organism evidence="1 2">
    <name type="scientific">Thioflexithrix psekupsensis</name>
    <dbReference type="NCBI Taxonomy" id="1570016"/>
    <lineage>
        <taxon>Bacteria</taxon>
        <taxon>Pseudomonadati</taxon>
        <taxon>Pseudomonadota</taxon>
        <taxon>Gammaproteobacteria</taxon>
        <taxon>Thiotrichales</taxon>
        <taxon>Thioflexithrix</taxon>
    </lineage>
</organism>
<protein>
    <recommendedName>
        <fullName evidence="3">PqqD family protein</fullName>
    </recommendedName>
</protein>
<sequence>MLKIKKSHFSALFISDGGNFVFKWHPDVRYRNIHGFHILINLKTNKSFEISETLAILFAELNKNDFSIAYRAWLRENSLLNNEETVINLLDNLCKLELLKYVE</sequence>
<dbReference type="AlphaFoldDB" id="A0A251XCL6"/>
<comment type="caution">
    <text evidence="1">The sequence shown here is derived from an EMBL/GenBank/DDBJ whole genome shotgun (WGS) entry which is preliminary data.</text>
</comment>
<evidence type="ECO:0008006" key="3">
    <source>
        <dbReference type="Google" id="ProtNLM"/>
    </source>
</evidence>
<evidence type="ECO:0000313" key="2">
    <source>
        <dbReference type="Proteomes" id="UP000194798"/>
    </source>
</evidence>
<dbReference type="EMBL" id="MSLT01000006">
    <property type="protein sequence ID" value="OUD15655.1"/>
    <property type="molecule type" value="Genomic_DNA"/>
</dbReference>
<accession>A0A251XCL6</accession>